<dbReference type="RefSeq" id="WP_015612113.1">
    <property type="nucleotide sequence ID" value="NC_021177.1"/>
</dbReference>
<organism evidence="4 5">
    <name type="scientific">Streptomyces microflavus DSM 40593</name>
    <dbReference type="NCBI Taxonomy" id="1303692"/>
    <lineage>
        <taxon>Bacteria</taxon>
        <taxon>Bacillati</taxon>
        <taxon>Actinomycetota</taxon>
        <taxon>Actinomycetes</taxon>
        <taxon>Kitasatosporales</taxon>
        <taxon>Streptomycetaceae</taxon>
        <taxon>Streptomyces</taxon>
    </lineage>
</organism>
<dbReference type="EMBL" id="CP005080">
    <property type="protein sequence ID" value="AGK80814.1"/>
    <property type="molecule type" value="Genomic_DNA"/>
</dbReference>
<sequence length="286" mass="31224">MPDRVFDGDKLRDRRVIKRLSQATLAEGLHVKVNAVYRWENGLAAPPQERLPAIAAFLDADLDELFPRTESPNLADLRCDAGMTQADTARYTNTSSPMPVRAAEQGKRPLSDQAVNALTGAYNVTRAELLAAQRRSFGQPEEPREEPSAEGARTARKLESLRTEVYGGVLPSDAHLASEGNRKSGSTVLTEAAVRSLRTGEAAEPADGALDALALALDVPPVYFRQDDPEVDALILSTRAVRNRFTVMVARGAGQDMPKESWDQLRDFIGETMEEILADDENGRPA</sequence>
<dbReference type="InterPro" id="IPR001387">
    <property type="entry name" value="Cro/C1-type_HTH"/>
</dbReference>
<accession>N0D0U4</accession>
<evidence type="ECO:0000256" key="2">
    <source>
        <dbReference type="SAM" id="MobiDB-lite"/>
    </source>
</evidence>
<evidence type="ECO:0000256" key="1">
    <source>
        <dbReference type="ARBA" id="ARBA00023125"/>
    </source>
</evidence>
<feature type="region of interest" description="Disordered" evidence="2">
    <location>
        <begin position="134"/>
        <end position="156"/>
    </location>
</feature>
<protein>
    <submittedName>
        <fullName evidence="4">Xre family DNA-binding protein</fullName>
    </submittedName>
</protein>
<dbReference type="eggNOG" id="COG1476">
    <property type="taxonomic scope" value="Bacteria"/>
</dbReference>
<dbReference type="PROSITE" id="PS50943">
    <property type="entry name" value="HTH_CROC1"/>
    <property type="match status" value="2"/>
</dbReference>
<dbReference type="Proteomes" id="UP000013304">
    <property type="component" value="Chromosome"/>
</dbReference>
<dbReference type="PANTHER" id="PTHR46558">
    <property type="entry name" value="TRACRIPTIONAL REGULATORY PROTEIN-RELATED-RELATED"/>
    <property type="match status" value="1"/>
</dbReference>
<dbReference type="SUPFAM" id="SSF47413">
    <property type="entry name" value="lambda repressor-like DNA-binding domains"/>
    <property type="match status" value="1"/>
</dbReference>
<dbReference type="Gene3D" id="1.10.260.40">
    <property type="entry name" value="lambda repressor-like DNA-binding domains"/>
    <property type="match status" value="3"/>
</dbReference>
<dbReference type="GO" id="GO:0003677">
    <property type="term" value="F:DNA binding"/>
    <property type="evidence" value="ECO:0007669"/>
    <property type="project" value="UniProtKB-KW"/>
</dbReference>
<evidence type="ECO:0000313" key="5">
    <source>
        <dbReference type="Proteomes" id="UP000013304"/>
    </source>
</evidence>
<proteinExistence type="predicted"/>
<keyword evidence="1 4" id="KW-0238">DNA-binding</keyword>
<evidence type="ECO:0000313" key="4">
    <source>
        <dbReference type="EMBL" id="AGK80814.1"/>
    </source>
</evidence>
<dbReference type="SMART" id="SM00530">
    <property type="entry name" value="HTH_XRE"/>
    <property type="match status" value="2"/>
</dbReference>
<dbReference type="KEGG" id="sfi:SFUL_5931"/>
<evidence type="ECO:0000259" key="3">
    <source>
        <dbReference type="PROSITE" id="PS50943"/>
    </source>
</evidence>
<gene>
    <name evidence="4" type="ORF">SFUL_5931</name>
</gene>
<dbReference type="PANTHER" id="PTHR46558:SF4">
    <property type="entry name" value="DNA-BIDING PHAGE PROTEIN"/>
    <property type="match status" value="1"/>
</dbReference>
<dbReference type="OrthoDB" id="4292432at2"/>
<dbReference type="InterPro" id="IPR010982">
    <property type="entry name" value="Lambda_DNA-bd_dom_sf"/>
</dbReference>
<reference evidence="4 5" key="1">
    <citation type="submission" date="2013-04" db="EMBL/GenBank/DDBJ databases">
        <title>Complete genome sequence of Streptomyces fulvissimus.</title>
        <authorList>
            <person name="Myronovskyi M."/>
            <person name="Tokovenko B."/>
            <person name="Manderscheid N."/>
            <person name="Petzke L."/>
            <person name="Luzhetskyy A."/>
        </authorList>
    </citation>
    <scope>NUCLEOTIDE SEQUENCE [LARGE SCALE GENOMIC DNA]</scope>
    <source>
        <strain evidence="4 5">DSM 40593</strain>
    </source>
</reference>
<dbReference type="Pfam" id="PF01381">
    <property type="entry name" value="HTH_3"/>
    <property type="match status" value="1"/>
</dbReference>
<feature type="domain" description="HTH cro/C1-type" evidence="3">
    <location>
        <begin position="11"/>
        <end position="65"/>
    </location>
</feature>
<dbReference type="HOGENOM" id="CLU_933557_0_0_11"/>
<dbReference type="AlphaFoldDB" id="N0D0U4"/>
<feature type="domain" description="HTH cro/C1-type" evidence="3">
    <location>
        <begin position="74"/>
        <end position="129"/>
    </location>
</feature>
<dbReference type="CDD" id="cd00093">
    <property type="entry name" value="HTH_XRE"/>
    <property type="match status" value="1"/>
</dbReference>
<dbReference type="PATRIC" id="fig|1303692.3.peg.5965"/>
<name>N0D0U4_STRMI</name>